<feature type="transmembrane region" description="Helical" evidence="6">
    <location>
        <begin position="39"/>
        <end position="61"/>
    </location>
</feature>
<dbReference type="RefSeq" id="WP_267540787.1">
    <property type="nucleotide sequence ID" value="NZ_JAPNKA010000001.1"/>
</dbReference>
<dbReference type="SUPFAM" id="SSF103481">
    <property type="entry name" value="Multidrug resistance efflux transporter EmrE"/>
    <property type="match status" value="2"/>
</dbReference>
<comment type="subcellular location">
    <subcellularLocation>
        <location evidence="1">Cell membrane</location>
        <topology evidence="1">Multi-pass membrane protein</topology>
    </subcellularLocation>
</comment>
<feature type="transmembrane region" description="Helical" evidence="6">
    <location>
        <begin position="99"/>
        <end position="117"/>
    </location>
</feature>
<feature type="transmembrane region" description="Helical" evidence="6">
    <location>
        <begin position="240"/>
        <end position="260"/>
    </location>
</feature>
<proteinExistence type="predicted"/>
<dbReference type="Pfam" id="PF00892">
    <property type="entry name" value="EamA"/>
    <property type="match status" value="1"/>
</dbReference>
<feature type="transmembrane region" description="Helical" evidence="6">
    <location>
        <begin position="147"/>
        <end position="168"/>
    </location>
</feature>
<feature type="domain" description="EamA" evidence="7">
    <location>
        <begin position="149"/>
        <end position="279"/>
    </location>
</feature>
<comment type="caution">
    <text evidence="8">The sequence shown here is derived from an EMBL/GenBank/DDBJ whole genome shotgun (WGS) entry which is preliminary data.</text>
</comment>
<dbReference type="InterPro" id="IPR000620">
    <property type="entry name" value="EamA_dom"/>
</dbReference>
<organism evidence="8 9">
    <name type="scientific">Archangium lansingense</name>
    <dbReference type="NCBI Taxonomy" id="2995310"/>
    <lineage>
        <taxon>Bacteria</taxon>
        <taxon>Pseudomonadati</taxon>
        <taxon>Myxococcota</taxon>
        <taxon>Myxococcia</taxon>
        <taxon>Myxococcales</taxon>
        <taxon>Cystobacterineae</taxon>
        <taxon>Archangiaceae</taxon>
        <taxon>Archangium</taxon>
    </lineage>
</organism>
<dbReference type="InterPro" id="IPR037185">
    <property type="entry name" value="EmrE-like"/>
</dbReference>
<feature type="transmembrane region" description="Helical" evidence="6">
    <location>
        <begin position="73"/>
        <end position="93"/>
    </location>
</feature>
<evidence type="ECO:0000313" key="9">
    <source>
        <dbReference type="Proteomes" id="UP001207654"/>
    </source>
</evidence>
<feature type="transmembrane region" description="Helical" evidence="6">
    <location>
        <begin position="210"/>
        <end position="228"/>
    </location>
</feature>
<evidence type="ECO:0000259" key="7">
    <source>
        <dbReference type="Pfam" id="PF00892"/>
    </source>
</evidence>
<reference evidence="8 9" key="1">
    <citation type="submission" date="2022-11" db="EMBL/GenBank/DDBJ databases">
        <title>Minimal conservation of predation-associated metabolite biosynthetic gene clusters underscores biosynthetic potential of Myxococcota including descriptions for ten novel species: Archangium lansinium sp. nov., Myxococcus landrumus sp. nov., Nannocystis bai.</title>
        <authorList>
            <person name="Ahearne A."/>
            <person name="Stevens C."/>
            <person name="Phillips K."/>
        </authorList>
    </citation>
    <scope>NUCLEOTIDE SEQUENCE [LARGE SCALE GENOMIC DNA]</scope>
    <source>
        <strain evidence="8 9">MIWBW</strain>
    </source>
</reference>
<feature type="transmembrane region" description="Helical" evidence="6">
    <location>
        <begin position="12"/>
        <end position="33"/>
    </location>
</feature>
<feature type="transmembrane region" description="Helical" evidence="6">
    <location>
        <begin position="180"/>
        <end position="198"/>
    </location>
</feature>
<protein>
    <submittedName>
        <fullName evidence="8">DMT family transporter</fullName>
    </submittedName>
</protein>
<evidence type="ECO:0000256" key="6">
    <source>
        <dbReference type="SAM" id="Phobius"/>
    </source>
</evidence>
<keyword evidence="4 6" id="KW-1133">Transmembrane helix</keyword>
<evidence type="ECO:0000256" key="3">
    <source>
        <dbReference type="ARBA" id="ARBA00022692"/>
    </source>
</evidence>
<evidence type="ECO:0000256" key="2">
    <source>
        <dbReference type="ARBA" id="ARBA00022475"/>
    </source>
</evidence>
<keyword evidence="5 6" id="KW-0472">Membrane</keyword>
<feature type="transmembrane region" description="Helical" evidence="6">
    <location>
        <begin position="124"/>
        <end position="141"/>
    </location>
</feature>
<keyword evidence="3 6" id="KW-0812">Transmembrane</keyword>
<dbReference type="Proteomes" id="UP001207654">
    <property type="component" value="Unassembled WGS sequence"/>
</dbReference>
<evidence type="ECO:0000256" key="1">
    <source>
        <dbReference type="ARBA" id="ARBA00004651"/>
    </source>
</evidence>
<accession>A0ABT4AKW3</accession>
<dbReference type="EMBL" id="JAPNKA010000001">
    <property type="protein sequence ID" value="MCY1082211.1"/>
    <property type="molecule type" value="Genomic_DNA"/>
</dbReference>
<dbReference type="InterPro" id="IPR051258">
    <property type="entry name" value="Diverse_Substrate_Transporter"/>
</dbReference>
<evidence type="ECO:0000256" key="4">
    <source>
        <dbReference type="ARBA" id="ARBA00022989"/>
    </source>
</evidence>
<dbReference type="PANTHER" id="PTHR42920:SF5">
    <property type="entry name" value="EAMA DOMAIN-CONTAINING PROTEIN"/>
    <property type="match status" value="1"/>
</dbReference>
<evidence type="ECO:0000256" key="5">
    <source>
        <dbReference type="ARBA" id="ARBA00023136"/>
    </source>
</evidence>
<keyword evidence="9" id="KW-1185">Reference proteome</keyword>
<keyword evidence="2" id="KW-1003">Cell membrane</keyword>
<name>A0ABT4AKW3_9BACT</name>
<evidence type="ECO:0000313" key="8">
    <source>
        <dbReference type="EMBL" id="MCY1082211.1"/>
    </source>
</evidence>
<feature type="transmembrane region" description="Helical" evidence="6">
    <location>
        <begin position="266"/>
        <end position="286"/>
    </location>
</feature>
<dbReference type="PANTHER" id="PTHR42920">
    <property type="entry name" value="OS03G0707200 PROTEIN-RELATED"/>
    <property type="match status" value="1"/>
</dbReference>
<sequence>MSEGPSVRSPLTLPPIPAVLIAILSVQGGAALAKGLFPALGPAGTAGLRICLAALLLLAVFRPPLTRFTREQWAAVLPYGVVLGAMNLSFYLALARIPLGLAVTLEFLGPLGLAVLGSRHLSDFLWVALAAAGIVLLAPWSGRADALDLWGVLLAVFAGACWAAYIVLGGRVSRRLPHGQSVAAGMMIAALTVLPFTLTDVLAACFTPTLMGAALGVAVLSSALPYTLEMMALRSLPSRTFGILMSLEPAVAALMGLLVLGEQLSGLQWVAIVCVSAASAGSTLTASRVRPPVDA</sequence>
<gene>
    <name evidence="8" type="ORF">OV287_47985</name>
</gene>